<proteinExistence type="predicted"/>
<evidence type="ECO:0000313" key="2">
    <source>
        <dbReference type="Proteomes" id="UP000095284"/>
    </source>
</evidence>
<sequence>KITPESNGSFETYTNSTTSLPTSAQDGTYMAETLTNDLDYMEYIRSKSSSLLFGC</sequence>
<reference evidence="3" key="1">
    <citation type="submission" date="2016-11" db="UniProtKB">
        <authorList>
            <consortium name="WormBaseParasite"/>
        </authorList>
    </citation>
    <scope>IDENTIFICATION</scope>
</reference>
<name>A0A1I7SPT8_BURXY</name>
<protein>
    <submittedName>
        <fullName evidence="3">MPHOSPH9</fullName>
    </submittedName>
</protein>
<feature type="region of interest" description="Disordered" evidence="1">
    <location>
        <begin position="1"/>
        <end position="24"/>
    </location>
</feature>
<evidence type="ECO:0000256" key="1">
    <source>
        <dbReference type="SAM" id="MobiDB-lite"/>
    </source>
</evidence>
<dbReference type="AlphaFoldDB" id="A0A1I7SPT8"/>
<organism evidence="2 3">
    <name type="scientific">Bursaphelenchus xylophilus</name>
    <name type="common">Pinewood nematode worm</name>
    <name type="synonym">Aphelenchoides xylophilus</name>
    <dbReference type="NCBI Taxonomy" id="6326"/>
    <lineage>
        <taxon>Eukaryota</taxon>
        <taxon>Metazoa</taxon>
        <taxon>Ecdysozoa</taxon>
        <taxon>Nematoda</taxon>
        <taxon>Chromadorea</taxon>
        <taxon>Rhabditida</taxon>
        <taxon>Tylenchina</taxon>
        <taxon>Tylenchomorpha</taxon>
        <taxon>Aphelenchoidea</taxon>
        <taxon>Aphelenchoididae</taxon>
        <taxon>Bursaphelenchus</taxon>
    </lineage>
</organism>
<accession>A0A1I7SPT8</accession>
<evidence type="ECO:0000313" key="3">
    <source>
        <dbReference type="WBParaSite" id="BXY_1508100.1"/>
    </source>
</evidence>
<dbReference type="Proteomes" id="UP000095284">
    <property type="component" value="Unplaced"/>
</dbReference>
<dbReference type="WBParaSite" id="BXY_1508100.1">
    <property type="protein sequence ID" value="BXY_1508100.1"/>
    <property type="gene ID" value="BXY_1508100"/>
</dbReference>